<proteinExistence type="predicted"/>
<keyword evidence="4" id="KW-1185">Reference proteome</keyword>
<dbReference type="OrthoDB" id="8255316at2"/>
<protein>
    <recommendedName>
        <fullName evidence="6">PEP-CTERM protein-sorting domain-containing protein</fullName>
    </recommendedName>
</protein>
<evidence type="ECO:0000313" key="5">
    <source>
        <dbReference type="Proteomes" id="UP000625079"/>
    </source>
</evidence>
<reference evidence="2" key="1">
    <citation type="journal article" date="2014" name="Int. J. Syst. Evol. Microbiol.">
        <title>Complete genome sequence of Corynebacterium casei LMG S-19264T (=DSM 44701T), isolated from a smear-ripened cheese.</title>
        <authorList>
            <consortium name="US DOE Joint Genome Institute (JGI-PGF)"/>
            <person name="Walter F."/>
            <person name="Albersmeier A."/>
            <person name="Kalinowski J."/>
            <person name="Ruckert C."/>
        </authorList>
    </citation>
    <scope>NUCLEOTIDE SEQUENCE</scope>
    <source>
        <strain evidence="2">CGMCC 1.15034</strain>
    </source>
</reference>
<dbReference type="NCBIfam" id="NF038131">
    <property type="entry name" value="choice_anch_K"/>
    <property type="match status" value="1"/>
</dbReference>
<dbReference type="Proteomes" id="UP000625079">
    <property type="component" value="Unassembled WGS sequence"/>
</dbReference>
<dbReference type="InterPro" id="IPR047995">
    <property type="entry name" value="Choice_anch_K"/>
</dbReference>
<evidence type="ECO:0000313" key="2">
    <source>
        <dbReference type="EMBL" id="GGI18601.1"/>
    </source>
</evidence>
<reference evidence="2" key="3">
    <citation type="submission" date="2022-12" db="EMBL/GenBank/DDBJ databases">
        <authorList>
            <person name="Sun Q."/>
            <person name="Zhou Y."/>
        </authorList>
    </citation>
    <scope>NUCLEOTIDE SEQUENCE</scope>
    <source>
        <strain evidence="2">CGMCC 1.15034</strain>
    </source>
</reference>
<dbReference type="AlphaFoldDB" id="A0A410V3K6"/>
<evidence type="ECO:0008006" key="6">
    <source>
        <dbReference type="Google" id="ProtNLM"/>
    </source>
</evidence>
<evidence type="ECO:0000313" key="3">
    <source>
        <dbReference type="EMBL" id="QOZ59269.1"/>
    </source>
</evidence>
<evidence type="ECO:0000256" key="1">
    <source>
        <dbReference type="SAM" id="SignalP"/>
    </source>
</evidence>
<name>A0A410V3K6_9BRAD</name>
<keyword evidence="1" id="KW-0732">Signal</keyword>
<organism evidence="2 5">
    <name type="scientific">Bradyrhizobium guangdongense</name>
    <dbReference type="NCBI Taxonomy" id="1325090"/>
    <lineage>
        <taxon>Bacteria</taxon>
        <taxon>Pseudomonadati</taxon>
        <taxon>Pseudomonadota</taxon>
        <taxon>Alphaproteobacteria</taxon>
        <taxon>Hyphomicrobiales</taxon>
        <taxon>Nitrobacteraceae</taxon>
        <taxon>Bradyrhizobium</taxon>
    </lineage>
</organism>
<feature type="chain" id="PRO_5044601121" description="PEP-CTERM protein-sorting domain-containing protein" evidence="1">
    <location>
        <begin position="25"/>
        <end position="243"/>
    </location>
</feature>
<gene>
    <name evidence="2" type="ORF">GCM10010987_00120</name>
    <name evidence="3" type="ORF">XH86_11340</name>
</gene>
<dbReference type="EMBL" id="BMHC01000001">
    <property type="protein sequence ID" value="GGI18601.1"/>
    <property type="molecule type" value="Genomic_DNA"/>
</dbReference>
<dbReference type="RefSeq" id="WP_128964893.1">
    <property type="nucleotide sequence ID" value="NZ_BMHC01000001.1"/>
</dbReference>
<dbReference type="EMBL" id="CP030057">
    <property type="protein sequence ID" value="QOZ59269.1"/>
    <property type="molecule type" value="Genomic_DNA"/>
</dbReference>
<sequence>MRNHIALVVVLAGIASFGDIPAKAADVEGSSSGIFVNPLPVGATTTGVGTNNFTYGQTIDVPTRLTFTGNPSFASAFEVPFYVGTLFYHNGAISLGTQATSVDLQLATNFTTPSALGLVTSTFTLGLVTTPNTSDPIASADFVNLPSTFTPSIFNIGGTNYTVTLVDFQNVVGDGFLSSSSTQLHVIEGGSATADLYAEVTRDTSGVIGGVPETSTWVMMLIGFAGVGFASYRNRKSFSALSV</sequence>
<evidence type="ECO:0000313" key="4">
    <source>
        <dbReference type="Proteomes" id="UP000593880"/>
    </source>
</evidence>
<reference evidence="3 4" key="2">
    <citation type="submission" date="2018-06" db="EMBL/GenBank/DDBJ databases">
        <title>Comparative genomics of rhizobia nodulating Arachis hypogaea in China.</title>
        <authorList>
            <person name="Li Y."/>
        </authorList>
    </citation>
    <scope>NUCLEOTIDE SEQUENCE [LARGE SCALE GENOMIC DNA]</scope>
    <source>
        <strain evidence="3 4">CCBAU 51658</strain>
    </source>
</reference>
<accession>A0A410V3K6</accession>
<dbReference type="Proteomes" id="UP000593880">
    <property type="component" value="Chromosome"/>
</dbReference>
<feature type="signal peptide" evidence="1">
    <location>
        <begin position="1"/>
        <end position="24"/>
    </location>
</feature>